<accession>A0A4S4LNL9</accession>
<dbReference type="Pfam" id="PF13352">
    <property type="entry name" value="DUF4100"/>
    <property type="match status" value="1"/>
</dbReference>
<dbReference type="SUPFAM" id="SSF50630">
    <property type="entry name" value="Acid proteases"/>
    <property type="match status" value="1"/>
</dbReference>
<feature type="non-terminal residue" evidence="4">
    <location>
        <position position="1"/>
    </location>
</feature>
<dbReference type="InterPro" id="IPR025165">
    <property type="entry name" value="DUF4100"/>
</dbReference>
<sequence length="490" mass="54793">PRRPQAPRNAPPKNTQITPVDAIPSRFDPTKEDIVMEDVSNKPPPARKQPPQPKENQEKGDAVRNTARHSTLSEKVSSSRVIEHALETPVTVTMGQLLGSSKELTQSLMDMLRFKKPVEPAAVSTNLIHTTAPLLRLKMICNGFPVNFVIDSGSEVNLLNHEIAQDIGLPVDERPSVAIKDANGGLGRAVGMIPNVPVSCGHVKTITNFFVAKDIPFDGLLGRPWQSDNLVSIKEKSNGTYLEFPNPDGKTEESKKRSRFDSQPSEDDSGVEEPDSAKKRRQEGPTLDVICGTYQTSAIVDVNSPISLLNQSTWGLTGVLAKTMKGNVLNNKRGTSHTLLGKVTDSLKVPPFVETWFAQKRKEHPDLDKLIIAAEPLGRLLYTVFVHNFLEKAIFLFVCLMLISMFTGGSSHVYVAQLLWIFIQAVEWTATFTVWLVFRLCCWMMWMCWIIFRFMAWSLPKSFLRAIGFEVWHIPVYIFVFAMPKRARAS</sequence>
<name>A0A4S4LNL9_9APHY</name>
<keyword evidence="2" id="KW-0472">Membrane</keyword>
<dbReference type="Proteomes" id="UP000308730">
    <property type="component" value="Unassembled WGS sequence"/>
</dbReference>
<evidence type="ECO:0000313" key="4">
    <source>
        <dbReference type="EMBL" id="THH13789.1"/>
    </source>
</evidence>
<feature type="domain" description="DUF4100" evidence="3">
    <location>
        <begin position="5"/>
        <end position="116"/>
    </location>
</feature>
<keyword evidence="2" id="KW-0812">Transmembrane</keyword>
<gene>
    <name evidence="4" type="ORF">EUX98_g9683</name>
</gene>
<dbReference type="OrthoDB" id="2749819at2759"/>
<feature type="compositionally biased region" description="Pro residues" evidence="1">
    <location>
        <begin position="42"/>
        <end position="53"/>
    </location>
</feature>
<dbReference type="AlphaFoldDB" id="A0A4S4LNL9"/>
<keyword evidence="5" id="KW-1185">Reference proteome</keyword>
<comment type="caution">
    <text evidence="4">The sequence shown here is derived from an EMBL/GenBank/DDBJ whole genome shotgun (WGS) entry which is preliminary data.</text>
</comment>
<evidence type="ECO:0000259" key="3">
    <source>
        <dbReference type="Pfam" id="PF13352"/>
    </source>
</evidence>
<reference evidence="4 5" key="1">
    <citation type="submission" date="2019-02" db="EMBL/GenBank/DDBJ databases">
        <title>Genome sequencing of the rare red list fungi Antrodiella citrinella (Flaviporus citrinellus).</title>
        <authorList>
            <person name="Buettner E."/>
            <person name="Kellner H."/>
        </authorList>
    </citation>
    <scope>NUCLEOTIDE SEQUENCE [LARGE SCALE GENOMIC DNA]</scope>
    <source>
        <strain evidence="4 5">DSM 108506</strain>
    </source>
</reference>
<proteinExistence type="predicted"/>
<feature type="region of interest" description="Disordered" evidence="1">
    <location>
        <begin position="241"/>
        <end position="284"/>
    </location>
</feature>
<evidence type="ECO:0000256" key="1">
    <source>
        <dbReference type="SAM" id="MobiDB-lite"/>
    </source>
</evidence>
<dbReference type="Gene3D" id="2.40.70.10">
    <property type="entry name" value="Acid Proteases"/>
    <property type="match status" value="1"/>
</dbReference>
<dbReference type="Pfam" id="PF13975">
    <property type="entry name" value="gag-asp_proteas"/>
    <property type="match status" value="1"/>
</dbReference>
<keyword evidence="2" id="KW-1133">Transmembrane helix</keyword>
<feature type="transmembrane region" description="Helical" evidence="2">
    <location>
        <begin position="394"/>
        <end position="422"/>
    </location>
</feature>
<evidence type="ECO:0000313" key="5">
    <source>
        <dbReference type="Proteomes" id="UP000308730"/>
    </source>
</evidence>
<feature type="transmembrane region" description="Helical" evidence="2">
    <location>
        <begin position="462"/>
        <end position="482"/>
    </location>
</feature>
<feature type="compositionally biased region" description="Acidic residues" evidence="1">
    <location>
        <begin position="264"/>
        <end position="274"/>
    </location>
</feature>
<dbReference type="EMBL" id="SGPM01001021">
    <property type="protein sequence ID" value="THH13789.1"/>
    <property type="molecule type" value="Genomic_DNA"/>
</dbReference>
<feature type="transmembrane region" description="Helical" evidence="2">
    <location>
        <begin position="434"/>
        <end position="456"/>
    </location>
</feature>
<organism evidence="4 5">
    <name type="scientific">Antrodiella citrinella</name>
    <dbReference type="NCBI Taxonomy" id="2447956"/>
    <lineage>
        <taxon>Eukaryota</taxon>
        <taxon>Fungi</taxon>
        <taxon>Dikarya</taxon>
        <taxon>Basidiomycota</taxon>
        <taxon>Agaricomycotina</taxon>
        <taxon>Agaricomycetes</taxon>
        <taxon>Polyporales</taxon>
        <taxon>Steccherinaceae</taxon>
        <taxon>Antrodiella</taxon>
    </lineage>
</organism>
<feature type="compositionally biased region" description="Polar residues" evidence="1">
    <location>
        <begin position="68"/>
        <end position="79"/>
    </location>
</feature>
<feature type="region of interest" description="Disordered" evidence="1">
    <location>
        <begin position="1"/>
        <end position="79"/>
    </location>
</feature>
<evidence type="ECO:0000256" key="2">
    <source>
        <dbReference type="SAM" id="Phobius"/>
    </source>
</evidence>
<feature type="compositionally biased region" description="Low complexity" evidence="1">
    <location>
        <begin position="1"/>
        <end position="12"/>
    </location>
</feature>
<protein>
    <recommendedName>
        <fullName evidence="3">DUF4100 domain-containing protein</fullName>
    </recommendedName>
</protein>
<dbReference type="CDD" id="cd00303">
    <property type="entry name" value="retropepsin_like"/>
    <property type="match status" value="1"/>
</dbReference>
<dbReference type="InterPro" id="IPR021109">
    <property type="entry name" value="Peptidase_aspartic_dom_sf"/>
</dbReference>